<evidence type="ECO:0000313" key="1">
    <source>
        <dbReference type="EMBL" id="MCC2149868.1"/>
    </source>
</evidence>
<dbReference type="InterPro" id="IPR017686">
    <property type="entry name" value="Phg/plasmid-like_prot"/>
</dbReference>
<name>A0ABS8EYJ8_9FIRM</name>
<dbReference type="Proteomes" id="UP001299235">
    <property type="component" value="Unassembled WGS sequence"/>
</dbReference>
<evidence type="ECO:0000313" key="2">
    <source>
        <dbReference type="Proteomes" id="UP001299235"/>
    </source>
</evidence>
<proteinExistence type="predicted"/>
<gene>
    <name evidence="1" type="ORF">LKD42_11495</name>
</gene>
<accession>A0ABS8EYJ8</accession>
<dbReference type="Pfam" id="PF06067">
    <property type="entry name" value="DUF932"/>
    <property type="match status" value="1"/>
</dbReference>
<keyword evidence="2" id="KW-1185">Reference proteome</keyword>
<protein>
    <submittedName>
        <fullName evidence="1">DUF932 domain-containing protein</fullName>
    </submittedName>
</protein>
<sequence length="308" mass="34807">MAANVETMFSVREKPWHGLGVVVEDAPSSKDALNLAGLDWRVVQKPLFTNSGLVEGYKANVRDSDNSVLGVVTDRYKVVQNTEAFAFTDNLLGEGVKYETAGSLQGGKKVWLLARLPREYIMYGERITPYLVFSNTHDGSGAVKVAITPVRIVCNNTLNLALSTANRCFSIVHTGDIKGKIDEAKQTLFMADEYMEALGNEFERMRKNKITDQQVKDYIEMLLPMDQKASPVTMRNIKKLREDMRMRYYDAPDLSNLGNNAYRFINAVSDFATHADPIRRSKNYNENLFMRTYEGNPMIDKAYQLLTA</sequence>
<dbReference type="EMBL" id="JAJEQE010000045">
    <property type="protein sequence ID" value="MCC2149868.1"/>
    <property type="molecule type" value="Genomic_DNA"/>
</dbReference>
<dbReference type="NCBIfam" id="TIGR03299">
    <property type="entry name" value="LGT_TIGR03299"/>
    <property type="match status" value="1"/>
</dbReference>
<dbReference type="RefSeq" id="WP_248835777.1">
    <property type="nucleotide sequence ID" value="NZ_JAJEQE010000045.1"/>
</dbReference>
<comment type="caution">
    <text evidence="1">The sequence shown here is derived from an EMBL/GenBank/DDBJ whole genome shotgun (WGS) entry which is preliminary data.</text>
</comment>
<reference evidence="1 2" key="1">
    <citation type="submission" date="2021-10" db="EMBL/GenBank/DDBJ databases">
        <title>Anaerobic single-cell dispensing facilitates the cultivation of human gut bacteria.</title>
        <authorList>
            <person name="Afrizal A."/>
        </authorList>
    </citation>
    <scope>NUCLEOTIDE SEQUENCE [LARGE SCALE GENOMIC DNA]</scope>
    <source>
        <strain evidence="1 2">CLA-AA-H246</strain>
    </source>
</reference>
<dbReference type="InterPro" id="IPR026325">
    <property type="entry name" value="DUF932"/>
</dbReference>
<organism evidence="1 2">
    <name type="scientific">Hominisplanchenecus faecis</name>
    <dbReference type="NCBI Taxonomy" id="2885351"/>
    <lineage>
        <taxon>Bacteria</taxon>
        <taxon>Bacillati</taxon>
        <taxon>Bacillota</taxon>
        <taxon>Clostridia</taxon>
        <taxon>Lachnospirales</taxon>
        <taxon>Lachnospiraceae</taxon>
        <taxon>Hominisplanchenecus</taxon>
    </lineage>
</organism>